<organism evidence="1">
    <name type="scientific">Athelia psychrophila</name>
    <dbReference type="NCBI Taxonomy" id="1759441"/>
    <lineage>
        <taxon>Eukaryota</taxon>
        <taxon>Fungi</taxon>
        <taxon>Dikarya</taxon>
        <taxon>Basidiomycota</taxon>
        <taxon>Agaricomycotina</taxon>
        <taxon>Agaricomycetes</taxon>
        <taxon>Agaricomycetidae</taxon>
        <taxon>Atheliales</taxon>
        <taxon>Atheliaceae</taxon>
        <taxon>Athelia</taxon>
    </lineage>
</organism>
<dbReference type="EMBL" id="KV417501">
    <property type="protein sequence ID" value="KZP28820.1"/>
    <property type="molecule type" value="Genomic_DNA"/>
</dbReference>
<sequence>MGAVNQRLLHLLISNSPPLRTRNWNQRRDVQHGMLCLGVADSAVAAKKSFSIHWPVQIYYKLIYASHIWTLTMIAGSAWTVKVQYASATA</sequence>
<accession>A0A166RZ62</accession>
<dbReference type="AlphaFoldDB" id="A0A166RZ62"/>
<name>A0A166RZ62_9AGAM</name>
<reference evidence="1" key="1">
    <citation type="journal article" date="2016" name="Mol. Biol. Evol.">
        <title>Comparative Genomics of Early-Diverging Mushroom-Forming Fungi Provides Insights into the Origins of Lignocellulose Decay Capabilities.</title>
        <authorList>
            <person name="Nagy L.G."/>
            <person name="Riley R."/>
            <person name="Tritt A."/>
            <person name="Adam C."/>
            <person name="Daum C."/>
            <person name="Floudas D."/>
            <person name="Sun H."/>
            <person name="Yadav J.S."/>
            <person name="Pangilinan J."/>
            <person name="Larsson K.H."/>
            <person name="Matsuura K."/>
            <person name="Barry K."/>
            <person name="Labutti K."/>
            <person name="Kuo R."/>
            <person name="Ohm R.A."/>
            <person name="Bhattacharya S.S."/>
            <person name="Shirouzu T."/>
            <person name="Yoshinaga Y."/>
            <person name="Martin F.M."/>
            <person name="Grigoriev I.V."/>
            <person name="Hibbett D.S."/>
        </authorList>
    </citation>
    <scope>NUCLEOTIDE SEQUENCE [LARGE SCALE GENOMIC DNA]</scope>
    <source>
        <strain evidence="1">CBS 109695</strain>
    </source>
</reference>
<evidence type="ECO:0000313" key="1">
    <source>
        <dbReference type="EMBL" id="KZP28820.1"/>
    </source>
</evidence>
<protein>
    <submittedName>
        <fullName evidence="1">Uncharacterized protein</fullName>
    </submittedName>
</protein>
<gene>
    <name evidence="1" type="ORF">FIBSPDRAFT_234939</name>
</gene>
<proteinExistence type="predicted"/>